<evidence type="ECO:0000313" key="2">
    <source>
        <dbReference type="EMBL" id="KYH32314.1"/>
    </source>
</evidence>
<dbReference type="InterPro" id="IPR013830">
    <property type="entry name" value="SGNH_hydro"/>
</dbReference>
<dbReference type="InterPro" id="IPR051532">
    <property type="entry name" value="Ester_Hydrolysis_Enzymes"/>
</dbReference>
<dbReference type="EMBL" id="LTBC01000004">
    <property type="protein sequence ID" value="KYH32314.1"/>
    <property type="molecule type" value="Genomic_DNA"/>
</dbReference>
<dbReference type="SUPFAM" id="SSF52266">
    <property type="entry name" value="SGNH hydrolase"/>
    <property type="match status" value="1"/>
</dbReference>
<dbReference type="PANTHER" id="PTHR30383">
    <property type="entry name" value="THIOESTERASE 1/PROTEASE 1/LYSOPHOSPHOLIPASE L1"/>
    <property type="match status" value="1"/>
</dbReference>
<organism evidence="2 3">
    <name type="scientific">Moorella mulderi DSM 14980</name>
    <dbReference type="NCBI Taxonomy" id="1122241"/>
    <lineage>
        <taxon>Bacteria</taxon>
        <taxon>Bacillati</taxon>
        <taxon>Bacillota</taxon>
        <taxon>Clostridia</taxon>
        <taxon>Neomoorellales</taxon>
        <taxon>Neomoorellaceae</taxon>
        <taxon>Neomoorella</taxon>
    </lineage>
</organism>
<dbReference type="Proteomes" id="UP000075670">
    <property type="component" value="Unassembled WGS sequence"/>
</dbReference>
<dbReference type="EC" id="3.1.1.2" evidence="2"/>
<dbReference type="GO" id="GO:0004064">
    <property type="term" value="F:arylesterase activity"/>
    <property type="evidence" value="ECO:0007669"/>
    <property type="project" value="UniProtKB-EC"/>
</dbReference>
<evidence type="ECO:0000259" key="1">
    <source>
        <dbReference type="Pfam" id="PF13472"/>
    </source>
</evidence>
<accession>A0A151AXC7</accession>
<dbReference type="GO" id="GO:0004622">
    <property type="term" value="F:phosphatidylcholine lysophospholipase activity"/>
    <property type="evidence" value="ECO:0007669"/>
    <property type="project" value="TreeGrafter"/>
</dbReference>
<dbReference type="InterPro" id="IPR036514">
    <property type="entry name" value="SGNH_hydro_sf"/>
</dbReference>
<dbReference type="PANTHER" id="PTHR30383:SF5">
    <property type="entry name" value="SGNH HYDROLASE-TYPE ESTERASE DOMAIN-CONTAINING PROTEIN"/>
    <property type="match status" value="1"/>
</dbReference>
<sequence length="206" mass="22675">MCNLPVDLVGMGDSLTWGYPFGPEASWLELAARETGLVVVNRGISGETTGEMLARFDEDVIRLKPRAVTIMGGTNDAWAGFTVTEVIDNVRAMVDKALRAGIQPVMALPPPLCQTGSDIPVPFLEKMAGLLEAYREACRDLALSRGIKLLDFYTPLLDPATGWGKREYFVDDAHPSRRGYQVMAGVAIDLFRKLTQQANRPVLHRK</sequence>
<dbReference type="CDD" id="cd04501">
    <property type="entry name" value="SGNH_hydrolase_like_4"/>
    <property type="match status" value="1"/>
</dbReference>
<dbReference type="OrthoDB" id="9777593at2"/>
<reference evidence="2 3" key="1">
    <citation type="submission" date="2016-02" db="EMBL/GenBank/DDBJ databases">
        <title>Genome sequence of Moorella mulderi DSM 14980.</title>
        <authorList>
            <person name="Poehlein A."/>
            <person name="Daniel R."/>
        </authorList>
    </citation>
    <scope>NUCLEOTIDE SEQUENCE [LARGE SCALE GENOMIC DNA]</scope>
    <source>
        <strain evidence="2 3">DSM 14980</strain>
    </source>
</reference>
<dbReference type="Pfam" id="PF13472">
    <property type="entry name" value="Lipase_GDSL_2"/>
    <property type="match status" value="1"/>
</dbReference>
<feature type="domain" description="SGNH hydrolase-type esterase" evidence="1">
    <location>
        <begin position="11"/>
        <end position="182"/>
    </location>
</feature>
<comment type="caution">
    <text evidence="2">The sequence shown here is derived from an EMBL/GenBank/DDBJ whole genome shotgun (WGS) entry which is preliminary data.</text>
</comment>
<dbReference type="PATRIC" id="fig|1122241.3.peg.1616"/>
<dbReference type="AlphaFoldDB" id="A0A151AXC7"/>
<dbReference type="RefSeq" id="WP_062283558.1">
    <property type="nucleotide sequence ID" value="NZ_LTBC01000004.1"/>
</dbReference>
<gene>
    <name evidence="2" type="ORF">MOMUL_15360</name>
</gene>
<dbReference type="Gene3D" id="3.40.50.1110">
    <property type="entry name" value="SGNH hydrolase"/>
    <property type="match status" value="1"/>
</dbReference>
<evidence type="ECO:0000313" key="3">
    <source>
        <dbReference type="Proteomes" id="UP000075670"/>
    </source>
</evidence>
<protein>
    <submittedName>
        <fullName evidence="2">Arylesterase</fullName>
        <ecNumber evidence="2">3.1.1.2</ecNumber>
    </submittedName>
</protein>
<name>A0A151AXC7_9FIRM</name>
<proteinExistence type="predicted"/>
<keyword evidence="2" id="KW-0378">Hydrolase</keyword>
<keyword evidence="3" id="KW-1185">Reference proteome</keyword>